<comment type="caution">
    <text evidence="3">The sequence shown here is derived from an EMBL/GenBank/DDBJ whole genome shotgun (WGS) entry which is preliminary data.</text>
</comment>
<protein>
    <recommendedName>
        <fullName evidence="2">SUEL-type lectin domain-containing protein</fullName>
    </recommendedName>
</protein>
<gene>
    <name evidence="4" type="ORF">ILEXP_LOCUS47432</name>
    <name evidence="3" type="ORF">ILEXP_LOCUS9006</name>
</gene>
<keyword evidence="5" id="KW-1185">Reference proteome</keyword>
<reference evidence="3 5" key="1">
    <citation type="submission" date="2024-02" db="EMBL/GenBank/DDBJ databases">
        <authorList>
            <person name="Vignale AGUSTIN F."/>
            <person name="Sosa J E."/>
            <person name="Modenutti C."/>
        </authorList>
    </citation>
    <scope>NUCLEOTIDE SEQUENCE [LARGE SCALE GENOMIC DNA]</scope>
</reference>
<proteinExistence type="predicted"/>
<dbReference type="InterPro" id="IPR043159">
    <property type="entry name" value="Lectin_gal-bd_sf"/>
</dbReference>
<dbReference type="AlphaFoldDB" id="A0ABC8R8U3"/>
<evidence type="ECO:0000256" key="1">
    <source>
        <dbReference type="SAM" id="SignalP"/>
    </source>
</evidence>
<evidence type="ECO:0000313" key="5">
    <source>
        <dbReference type="Proteomes" id="UP001642360"/>
    </source>
</evidence>
<dbReference type="PROSITE" id="PS50228">
    <property type="entry name" value="SUEL_LECTIN"/>
    <property type="match status" value="1"/>
</dbReference>
<feature type="signal peptide" evidence="1">
    <location>
        <begin position="1"/>
        <end position="19"/>
    </location>
</feature>
<dbReference type="InterPro" id="IPR000922">
    <property type="entry name" value="Lectin_gal-bd_dom"/>
</dbReference>
<dbReference type="CDD" id="cd22842">
    <property type="entry name" value="Gal_Rha_Lectin_BGal"/>
    <property type="match status" value="1"/>
</dbReference>
<feature type="chain" id="PRO_5044720866" description="SUEL-type lectin domain-containing protein" evidence="1">
    <location>
        <begin position="20"/>
        <end position="112"/>
    </location>
</feature>
<name>A0ABC8R8U3_9AQUA</name>
<accession>A0ABC8R8U3</accession>
<evidence type="ECO:0000313" key="3">
    <source>
        <dbReference type="EMBL" id="CAK9141421.1"/>
    </source>
</evidence>
<sequence length="112" mass="11914">MHMLILAVWLLKLINQKKASKGGRPADSSGVRYICFRFTSELTAVPLQTAMLHMLIGNNSAIATIACLGKNRCSLGVANAVFGEDPCRGVVKTLAVEARCISPAYSFGSSAI</sequence>
<dbReference type="Proteomes" id="UP001642360">
    <property type="component" value="Unassembled WGS sequence"/>
</dbReference>
<keyword evidence="1" id="KW-0732">Signal</keyword>
<dbReference type="EMBL" id="CAUOFW020007069">
    <property type="protein sequence ID" value="CAK9177543.1"/>
    <property type="molecule type" value="Genomic_DNA"/>
</dbReference>
<feature type="domain" description="SUEL-type lectin" evidence="2">
    <location>
        <begin position="23"/>
        <end position="101"/>
    </location>
</feature>
<dbReference type="Gene3D" id="2.60.120.740">
    <property type="match status" value="1"/>
</dbReference>
<evidence type="ECO:0000259" key="2">
    <source>
        <dbReference type="PROSITE" id="PS50228"/>
    </source>
</evidence>
<evidence type="ECO:0000313" key="4">
    <source>
        <dbReference type="EMBL" id="CAK9177543.1"/>
    </source>
</evidence>
<organism evidence="3 5">
    <name type="scientific">Ilex paraguariensis</name>
    <name type="common">yerba mate</name>
    <dbReference type="NCBI Taxonomy" id="185542"/>
    <lineage>
        <taxon>Eukaryota</taxon>
        <taxon>Viridiplantae</taxon>
        <taxon>Streptophyta</taxon>
        <taxon>Embryophyta</taxon>
        <taxon>Tracheophyta</taxon>
        <taxon>Spermatophyta</taxon>
        <taxon>Magnoliopsida</taxon>
        <taxon>eudicotyledons</taxon>
        <taxon>Gunneridae</taxon>
        <taxon>Pentapetalae</taxon>
        <taxon>asterids</taxon>
        <taxon>campanulids</taxon>
        <taxon>Aquifoliales</taxon>
        <taxon>Aquifoliaceae</taxon>
        <taxon>Ilex</taxon>
    </lineage>
</organism>
<dbReference type="EMBL" id="CAUOFW020001136">
    <property type="protein sequence ID" value="CAK9141421.1"/>
    <property type="molecule type" value="Genomic_DNA"/>
</dbReference>
<dbReference type="Pfam" id="PF02140">
    <property type="entry name" value="SUEL_Lectin"/>
    <property type="match status" value="1"/>
</dbReference>